<feature type="transmembrane region" description="Helical" evidence="1">
    <location>
        <begin position="412"/>
        <end position="433"/>
    </location>
</feature>
<proteinExistence type="predicted"/>
<feature type="transmembrane region" description="Helical" evidence="1">
    <location>
        <begin position="300"/>
        <end position="319"/>
    </location>
</feature>
<dbReference type="PANTHER" id="PTHR36178:SF1">
    <property type="entry name" value="SODIUM_GLUTAMATE SYMPORTER"/>
    <property type="match status" value="1"/>
</dbReference>
<keyword evidence="1" id="KW-1133">Transmembrane helix</keyword>
<feature type="transmembrane region" description="Helical" evidence="1">
    <location>
        <begin position="324"/>
        <end position="344"/>
    </location>
</feature>
<gene>
    <name evidence="2" type="ORF">QPX45_02495</name>
</gene>
<dbReference type="Proteomes" id="UP001243856">
    <property type="component" value="Unassembled WGS sequence"/>
</dbReference>
<feature type="transmembrane region" description="Helical" evidence="1">
    <location>
        <begin position="97"/>
        <end position="122"/>
    </location>
</feature>
<evidence type="ECO:0000256" key="1">
    <source>
        <dbReference type="SAM" id="Phobius"/>
    </source>
</evidence>
<organism evidence="2 3">
    <name type="scientific">Corynebacterium propinquum</name>
    <dbReference type="NCBI Taxonomy" id="43769"/>
    <lineage>
        <taxon>Bacteria</taxon>
        <taxon>Bacillati</taxon>
        <taxon>Actinomycetota</taxon>
        <taxon>Actinomycetes</taxon>
        <taxon>Mycobacteriales</taxon>
        <taxon>Corynebacteriaceae</taxon>
        <taxon>Corynebacterium</taxon>
    </lineage>
</organism>
<evidence type="ECO:0000313" key="2">
    <source>
        <dbReference type="EMBL" id="MDK4300127.1"/>
    </source>
</evidence>
<feature type="transmembrane region" description="Helical" evidence="1">
    <location>
        <begin position="356"/>
        <end position="373"/>
    </location>
</feature>
<feature type="transmembrane region" description="Helical" evidence="1">
    <location>
        <begin position="160"/>
        <end position="185"/>
    </location>
</feature>
<feature type="transmembrane region" description="Helical" evidence="1">
    <location>
        <begin position="385"/>
        <end position="406"/>
    </location>
</feature>
<feature type="transmembrane region" description="Helical" evidence="1">
    <location>
        <begin position="67"/>
        <end position="85"/>
    </location>
</feature>
<dbReference type="EMBL" id="JASNVK010000003">
    <property type="protein sequence ID" value="MDK4300127.1"/>
    <property type="molecule type" value="Genomic_DNA"/>
</dbReference>
<accession>A0ABT7G067</accession>
<sequence>MDYSVTDLMVDMGWISILMLVGSLARRYIGWFRALLIPAPITAGMLGLLLGPNVLDIIPFSEQLNGYTTLAIAIVFAALPFTMQLGGKMQKAGQVMFSYSAGALMLQWGVFIVLGIILFAPLFNTGDWFGMMLPVGFVGGFGVAAGVAEPLAEVGIDEAASLGFTAATVGTFSGIIGGIIFANWAARTGRLKELPATLPWSLRSGVIGPDEDRPVIGRATSNPSAIDPLVLHGSIVGMCIIVAYLINEGVNNAFPAVSIPLFAMAFVVAIVVVLVMKLLGKPDFADQQTMTTISGSATDYLIAFGIASIIPAAVADYLVPMILLFVLGILFCLVFFFFVAPKYFGEHWVERALFTWGWTNAAVATGIALLKIVDPHLKSGTMQEFGLGYLGMAPLEIGVIILAPIAVSSGMLLGLGVGSLVIGLVALSLAFIFGWHPGGRNAIAGINGVSRASSRTRSGQAAES</sequence>
<dbReference type="RefSeq" id="WP_238635839.1">
    <property type="nucleotide sequence ID" value="NZ_CP100371.1"/>
</dbReference>
<dbReference type="InterPro" id="IPR004445">
    <property type="entry name" value="GltS"/>
</dbReference>
<reference evidence="2 3" key="1">
    <citation type="submission" date="2023-05" db="EMBL/GenBank/DDBJ databases">
        <title>Metabolic capabilities are highly conserved among human nasal-associated Corynebacterium species in pangenomic analyses.</title>
        <authorList>
            <person name="Tran T.H."/>
            <person name="Roberts A.Q."/>
            <person name="Escapa I.F."/>
            <person name="Gao W."/>
            <person name="Conlan S."/>
            <person name="Kong H."/>
            <person name="Segre J.A."/>
            <person name="Kelly M.S."/>
            <person name="Lemon K.P."/>
        </authorList>
    </citation>
    <scope>NUCLEOTIDE SEQUENCE [LARGE SCALE GENOMIC DNA]</scope>
    <source>
        <strain evidence="2 3">KPL2811</strain>
    </source>
</reference>
<dbReference type="PANTHER" id="PTHR36178">
    <property type="entry name" value="SLR0625 PROTEIN"/>
    <property type="match status" value="1"/>
</dbReference>
<keyword evidence="1" id="KW-0812">Transmembrane</keyword>
<name>A0ABT7G067_9CORY</name>
<evidence type="ECO:0000313" key="3">
    <source>
        <dbReference type="Proteomes" id="UP001243856"/>
    </source>
</evidence>
<keyword evidence="1" id="KW-0472">Membrane</keyword>
<feature type="transmembrane region" description="Helical" evidence="1">
    <location>
        <begin position="229"/>
        <end position="247"/>
    </location>
</feature>
<feature type="transmembrane region" description="Helical" evidence="1">
    <location>
        <begin position="128"/>
        <end position="148"/>
    </location>
</feature>
<protein>
    <submittedName>
        <fullName evidence="2">Sodium:glutamate symporter</fullName>
    </submittedName>
</protein>
<keyword evidence="3" id="KW-1185">Reference proteome</keyword>
<feature type="transmembrane region" description="Helical" evidence="1">
    <location>
        <begin position="259"/>
        <end position="280"/>
    </location>
</feature>
<comment type="caution">
    <text evidence="2">The sequence shown here is derived from an EMBL/GenBank/DDBJ whole genome shotgun (WGS) entry which is preliminary data.</text>
</comment>
<feature type="transmembrane region" description="Helical" evidence="1">
    <location>
        <begin position="36"/>
        <end position="55"/>
    </location>
</feature>